<gene>
    <name evidence="2" type="ORF">PDIGIT_LOCUS7110</name>
</gene>
<feature type="compositionally biased region" description="Low complexity" evidence="1">
    <location>
        <begin position="50"/>
        <end position="73"/>
    </location>
</feature>
<comment type="caution">
    <text evidence="2">The sequence shown here is derived from an EMBL/GenBank/DDBJ whole genome shotgun (WGS) entry which is preliminary data.</text>
</comment>
<evidence type="ECO:0000313" key="3">
    <source>
        <dbReference type="Proteomes" id="UP001152607"/>
    </source>
</evidence>
<dbReference type="AlphaFoldDB" id="A0A9W4XQS2"/>
<protein>
    <submittedName>
        <fullName evidence="2">Uncharacterized protein</fullName>
    </submittedName>
</protein>
<sequence>MSFSGHHIPFPRTFLTLNPTAKKSIVNSPSLTTSSEPQLPPNGFLSNRPTTSLRHSSISSVSSVESDASTASTLAPTEPSSPPFNKQTLHTFLSLNSMHVAPAASAASLKAIDSKGFLSNRV</sequence>
<feature type="region of interest" description="Disordered" evidence="1">
    <location>
        <begin position="26"/>
        <end position="86"/>
    </location>
</feature>
<dbReference type="EMBL" id="CAOQHR010000004">
    <property type="protein sequence ID" value="CAI6334056.1"/>
    <property type="molecule type" value="Genomic_DNA"/>
</dbReference>
<proteinExistence type="predicted"/>
<evidence type="ECO:0000313" key="2">
    <source>
        <dbReference type="EMBL" id="CAI6334056.1"/>
    </source>
</evidence>
<name>A0A9W4XQS2_9PLEO</name>
<reference evidence="2" key="1">
    <citation type="submission" date="2023-01" db="EMBL/GenBank/DDBJ databases">
        <authorList>
            <person name="Van Ghelder C."/>
            <person name="Rancurel C."/>
        </authorList>
    </citation>
    <scope>NUCLEOTIDE SEQUENCE</scope>
    <source>
        <strain evidence="2">CNCM I-4278</strain>
    </source>
</reference>
<dbReference type="OrthoDB" id="3797248at2759"/>
<dbReference type="Proteomes" id="UP001152607">
    <property type="component" value="Unassembled WGS sequence"/>
</dbReference>
<keyword evidence="3" id="KW-1185">Reference proteome</keyword>
<evidence type="ECO:0000256" key="1">
    <source>
        <dbReference type="SAM" id="MobiDB-lite"/>
    </source>
</evidence>
<organism evidence="2 3">
    <name type="scientific">Periconia digitata</name>
    <dbReference type="NCBI Taxonomy" id="1303443"/>
    <lineage>
        <taxon>Eukaryota</taxon>
        <taxon>Fungi</taxon>
        <taxon>Dikarya</taxon>
        <taxon>Ascomycota</taxon>
        <taxon>Pezizomycotina</taxon>
        <taxon>Dothideomycetes</taxon>
        <taxon>Pleosporomycetidae</taxon>
        <taxon>Pleosporales</taxon>
        <taxon>Massarineae</taxon>
        <taxon>Periconiaceae</taxon>
        <taxon>Periconia</taxon>
    </lineage>
</organism>
<feature type="compositionally biased region" description="Polar residues" evidence="1">
    <location>
        <begin position="26"/>
        <end position="37"/>
    </location>
</feature>
<accession>A0A9W4XQS2</accession>